<evidence type="ECO:0000313" key="1">
    <source>
        <dbReference type="EMBL" id="TGD94638.1"/>
    </source>
</evidence>
<gene>
    <name evidence="1" type="ORF">C9F07_10595</name>
</gene>
<protein>
    <submittedName>
        <fullName evidence="1">UDP-N-acetylmuramoyl-L-alanine--D-glutamate ligase</fullName>
    </submittedName>
</protein>
<dbReference type="Proteomes" id="UP000298196">
    <property type="component" value="Unassembled WGS sequence"/>
</dbReference>
<dbReference type="Gene3D" id="3.40.1190.10">
    <property type="entry name" value="Mur-like, catalytic domain"/>
    <property type="match status" value="1"/>
</dbReference>
<evidence type="ECO:0000313" key="2">
    <source>
        <dbReference type="Proteomes" id="UP000298196"/>
    </source>
</evidence>
<keyword evidence="2" id="KW-1185">Reference proteome</keyword>
<accession>A0A4Z0NED6</accession>
<name>A0A4Z0NED6_SALET</name>
<comment type="caution">
    <text evidence="1">The sequence shown here is derived from an EMBL/GenBank/DDBJ whole genome shotgun (WGS) entry which is preliminary data.</text>
</comment>
<organism evidence="1 2">
    <name type="scientific">Salmonella enterica subsp. enterica serovar Poona</name>
    <dbReference type="NCBI Taxonomy" id="436295"/>
    <lineage>
        <taxon>Bacteria</taxon>
        <taxon>Pseudomonadati</taxon>
        <taxon>Pseudomonadota</taxon>
        <taxon>Gammaproteobacteria</taxon>
        <taxon>Enterobacterales</taxon>
        <taxon>Enterobacteriaceae</taxon>
        <taxon>Salmonella</taxon>
    </lineage>
</organism>
<sequence length="87" mass="9260">RLLAAYRELYGLELSTFHLESSSSSQAAAATVLNVTEDHMDRYPFGLQQYRAARLRVDEKALVCGVYADAALTGPLRGDAGRGGGGG</sequence>
<feature type="non-terminal residue" evidence="1">
    <location>
        <position position="1"/>
    </location>
</feature>
<dbReference type="GO" id="GO:0005524">
    <property type="term" value="F:ATP binding"/>
    <property type="evidence" value="ECO:0007669"/>
    <property type="project" value="InterPro"/>
</dbReference>
<proteinExistence type="predicted"/>
<dbReference type="SUPFAM" id="SSF53623">
    <property type="entry name" value="MurD-like peptide ligases, catalytic domain"/>
    <property type="match status" value="1"/>
</dbReference>
<dbReference type="EMBL" id="PYKI01001136">
    <property type="protein sequence ID" value="TGD94638.1"/>
    <property type="molecule type" value="Genomic_DNA"/>
</dbReference>
<reference evidence="1 2" key="1">
    <citation type="submission" date="2018-03" db="EMBL/GenBank/DDBJ databases">
        <title>Non-Typhoidal Salmonella genome sequencing and assembly.</title>
        <authorList>
            <person name="Matchawe C."/>
        </authorList>
    </citation>
    <scope>NUCLEOTIDE SEQUENCE [LARGE SCALE GENOMIC DNA]</scope>
    <source>
        <strain evidence="1 2">22sa</strain>
    </source>
</reference>
<dbReference type="AlphaFoldDB" id="A0A4Z0NED6"/>
<keyword evidence="1" id="KW-0436">Ligase</keyword>
<dbReference type="InterPro" id="IPR036565">
    <property type="entry name" value="Mur-like_cat_sf"/>
</dbReference>
<dbReference type="GO" id="GO:0016874">
    <property type="term" value="F:ligase activity"/>
    <property type="evidence" value="ECO:0007669"/>
    <property type="project" value="UniProtKB-KW"/>
</dbReference>
<feature type="non-terminal residue" evidence="1">
    <location>
        <position position="87"/>
    </location>
</feature>